<keyword evidence="2" id="KW-1185">Reference proteome</keyword>
<sequence length="343" mass="38855">MELVQNNPILASYIQTIALEVDNTCMGHFQYPPLLAIMHAASSFGTSPKIFLHIGYHWSLIDELVNLPFPSNTLTPILNAPQTILHAVTDIQIKRMNVAIPVSLFRLLPNLRLVHGSRFFLSSVDDKSSDNCSSEDHTVKYFRPKLDVLILDLCNLDTVEMLCEQIDLSAIQELVLSWIQMGATGTDNMNPNARVVGPFYDLSRLQHLRRCTFGLEVQGGTNPVPHLCQLLHTLPPLPEHNLEYLYLSFYLTNTPLDANDISNSHVIFSINTWSKVDNALVNVISSGTRPFTLTLAFYIPTRNNSVKSSLKKLFVDWVRKYLTKSSRQPNLNIVIHQRYFYSS</sequence>
<accession>A0A9P6CSJ0</accession>
<dbReference type="EMBL" id="MU155900">
    <property type="protein sequence ID" value="KAF9470633.1"/>
    <property type="molecule type" value="Genomic_DNA"/>
</dbReference>
<organism evidence="1 2">
    <name type="scientific">Pholiota conissans</name>
    <dbReference type="NCBI Taxonomy" id="109636"/>
    <lineage>
        <taxon>Eukaryota</taxon>
        <taxon>Fungi</taxon>
        <taxon>Dikarya</taxon>
        <taxon>Basidiomycota</taxon>
        <taxon>Agaricomycotina</taxon>
        <taxon>Agaricomycetes</taxon>
        <taxon>Agaricomycetidae</taxon>
        <taxon>Agaricales</taxon>
        <taxon>Agaricineae</taxon>
        <taxon>Strophariaceae</taxon>
        <taxon>Pholiota</taxon>
    </lineage>
</organism>
<reference evidence="1" key="1">
    <citation type="submission" date="2020-11" db="EMBL/GenBank/DDBJ databases">
        <authorList>
            <consortium name="DOE Joint Genome Institute"/>
            <person name="Ahrendt S."/>
            <person name="Riley R."/>
            <person name="Andreopoulos W."/>
            <person name="Labutti K."/>
            <person name="Pangilinan J."/>
            <person name="Ruiz-Duenas F.J."/>
            <person name="Barrasa J.M."/>
            <person name="Sanchez-Garcia M."/>
            <person name="Camarero S."/>
            <person name="Miyauchi S."/>
            <person name="Serrano A."/>
            <person name="Linde D."/>
            <person name="Babiker R."/>
            <person name="Drula E."/>
            <person name="Ayuso-Fernandez I."/>
            <person name="Pacheco R."/>
            <person name="Padilla G."/>
            <person name="Ferreira P."/>
            <person name="Barriuso J."/>
            <person name="Kellner H."/>
            <person name="Castanera R."/>
            <person name="Alfaro M."/>
            <person name="Ramirez L."/>
            <person name="Pisabarro A.G."/>
            <person name="Kuo A."/>
            <person name="Tritt A."/>
            <person name="Lipzen A."/>
            <person name="He G."/>
            <person name="Yan M."/>
            <person name="Ng V."/>
            <person name="Cullen D."/>
            <person name="Martin F."/>
            <person name="Rosso M.-N."/>
            <person name="Henrissat B."/>
            <person name="Hibbett D."/>
            <person name="Martinez A.T."/>
            <person name="Grigoriev I.V."/>
        </authorList>
    </citation>
    <scope>NUCLEOTIDE SEQUENCE</scope>
    <source>
        <strain evidence="1">CIRM-BRFM 674</strain>
    </source>
</reference>
<gene>
    <name evidence="1" type="ORF">BDN70DRAFT_888915</name>
</gene>
<dbReference type="AlphaFoldDB" id="A0A9P6CSJ0"/>
<dbReference type="Proteomes" id="UP000807469">
    <property type="component" value="Unassembled WGS sequence"/>
</dbReference>
<evidence type="ECO:0000313" key="1">
    <source>
        <dbReference type="EMBL" id="KAF9470633.1"/>
    </source>
</evidence>
<name>A0A9P6CSJ0_9AGAR</name>
<comment type="caution">
    <text evidence="1">The sequence shown here is derived from an EMBL/GenBank/DDBJ whole genome shotgun (WGS) entry which is preliminary data.</text>
</comment>
<evidence type="ECO:0000313" key="2">
    <source>
        <dbReference type="Proteomes" id="UP000807469"/>
    </source>
</evidence>
<protein>
    <submittedName>
        <fullName evidence="1">Uncharacterized protein</fullName>
    </submittedName>
</protein>
<proteinExistence type="predicted"/>